<evidence type="ECO:0000256" key="1">
    <source>
        <dbReference type="ARBA" id="ARBA00007626"/>
    </source>
</evidence>
<dbReference type="Gene3D" id="1.25.40.10">
    <property type="entry name" value="Tetratricopeptide repeat domain"/>
    <property type="match status" value="2"/>
</dbReference>
<reference evidence="4 5" key="1">
    <citation type="submission" date="2024-11" db="EMBL/GenBank/DDBJ databases">
        <title>Chromosome-level genome assembly of Eucalyptus globulus Labill. provides insights into its genome evolution.</title>
        <authorList>
            <person name="Li X."/>
        </authorList>
    </citation>
    <scope>NUCLEOTIDE SEQUENCE [LARGE SCALE GENOMIC DNA]</scope>
    <source>
        <strain evidence="4">CL2024</strain>
        <tissue evidence="4">Fresh tender leaves</tissue>
    </source>
</reference>
<dbReference type="InterPro" id="IPR011990">
    <property type="entry name" value="TPR-like_helical_dom_sf"/>
</dbReference>
<comment type="caution">
    <text evidence="4">The sequence shown here is derived from an EMBL/GenBank/DDBJ whole genome shotgun (WGS) entry which is preliminary data.</text>
</comment>
<dbReference type="Proteomes" id="UP001634007">
    <property type="component" value="Unassembled WGS sequence"/>
</dbReference>
<dbReference type="InterPro" id="IPR002885">
    <property type="entry name" value="PPR_rpt"/>
</dbReference>
<name>A0ABD3KRL8_EUCGL</name>
<protein>
    <recommendedName>
        <fullName evidence="6">Pentatricopeptide repeat-containing protein</fullName>
    </recommendedName>
</protein>
<keyword evidence="5" id="KW-1185">Reference proteome</keyword>
<dbReference type="Pfam" id="PF01535">
    <property type="entry name" value="PPR"/>
    <property type="match status" value="2"/>
</dbReference>
<gene>
    <name evidence="4" type="ORF">ACJRO7_017507</name>
</gene>
<dbReference type="PANTHER" id="PTHR47936">
    <property type="entry name" value="PPR_LONG DOMAIN-CONTAINING PROTEIN"/>
    <property type="match status" value="1"/>
</dbReference>
<evidence type="ECO:0000313" key="4">
    <source>
        <dbReference type="EMBL" id="KAL3742032.1"/>
    </source>
</evidence>
<comment type="similarity">
    <text evidence="1">Belongs to the PPR family. P subfamily.</text>
</comment>
<proteinExistence type="inferred from homology"/>
<evidence type="ECO:0000256" key="3">
    <source>
        <dbReference type="SAM" id="MobiDB-lite"/>
    </source>
</evidence>
<keyword evidence="2" id="KW-0677">Repeat</keyword>
<evidence type="ECO:0000313" key="5">
    <source>
        <dbReference type="Proteomes" id="UP001634007"/>
    </source>
</evidence>
<dbReference type="EMBL" id="JBJKBG010000004">
    <property type="protein sequence ID" value="KAL3742032.1"/>
    <property type="molecule type" value="Genomic_DNA"/>
</dbReference>
<evidence type="ECO:0000256" key="2">
    <source>
        <dbReference type="ARBA" id="ARBA00022737"/>
    </source>
</evidence>
<dbReference type="PANTHER" id="PTHR47936:SF5">
    <property type="entry name" value="PENTACOTRIPEPTIDE-REPEAT REGION OF PRORP DOMAIN-CONTAINING PROTEIN"/>
    <property type="match status" value="1"/>
</dbReference>
<evidence type="ECO:0008006" key="6">
    <source>
        <dbReference type="Google" id="ProtNLM"/>
    </source>
</evidence>
<feature type="region of interest" description="Disordered" evidence="3">
    <location>
        <begin position="1"/>
        <end position="20"/>
    </location>
</feature>
<sequence>MSSVLRRLSGVFAKPPPRPRVDHLGGRQDLRKVVAKFKKLSRSTHFRRNSVPYEKTVQRLAYHQQFALIEDLLEHQKQYVAHSGDKFAVRLIGLYGKAGMFEHARKLFDGMPSLSSRKPSLVHLNALLAACVDSKKFDEVEGIFRLLPEKLSLDVDVCTYNTVIKGYCLMGDLDSAVSLLDEMEGKGVEPNLITWNTLLEASYGNGRLSEGEKIWDLMVSKNVTPSVRSYNPRLRGAVLQNRVADAVKLLDEMRDKGIQADTHSYNAFIVGCCRNGDLDEAKNWYWRLVESKCNVDRVTVSSLVPLLCEKGDYESVHRLCIEAMDQKLLRVTNTLQNVVDFLVQECKVELATEIVEHGKTKKTPYNLKLPQAA</sequence>
<dbReference type="Pfam" id="PF13041">
    <property type="entry name" value="PPR_2"/>
    <property type="match status" value="2"/>
</dbReference>
<dbReference type="AlphaFoldDB" id="A0ABD3KRL8"/>
<accession>A0ABD3KRL8</accession>
<organism evidence="4 5">
    <name type="scientific">Eucalyptus globulus</name>
    <name type="common">Tasmanian blue gum</name>
    <dbReference type="NCBI Taxonomy" id="34317"/>
    <lineage>
        <taxon>Eukaryota</taxon>
        <taxon>Viridiplantae</taxon>
        <taxon>Streptophyta</taxon>
        <taxon>Embryophyta</taxon>
        <taxon>Tracheophyta</taxon>
        <taxon>Spermatophyta</taxon>
        <taxon>Magnoliopsida</taxon>
        <taxon>eudicotyledons</taxon>
        <taxon>Gunneridae</taxon>
        <taxon>Pentapetalae</taxon>
        <taxon>rosids</taxon>
        <taxon>malvids</taxon>
        <taxon>Myrtales</taxon>
        <taxon>Myrtaceae</taxon>
        <taxon>Myrtoideae</taxon>
        <taxon>Eucalypteae</taxon>
        <taxon>Eucalyptus</taxon>
    </lineage>
</organism>
<dbReference type="NCBIfam" id="TIGR00756">
    <property type="entry name" value="PPR"/>
    <property type="match status" value="5"/>
</dbReference>